<reference evidence="2" key="2">
    <citation type="submission" date="2011-04" db="EMBL/GenBank/DDBJ databases">
        <title>The complete genome of chromosome of Treponema succinifaciens DSM 2489.</title>
        <authorList>
            <person name="Lucas S."/>
            <person name="Copeland A."/>
            <person name="Lapidus A."/>
            <person name="Bruce D."/>
            <person name="Goodwin L."/>
            <person name="Pitluck S."/>
            <person name="Peters L."/>
            <person name="Kyrpides N."/>
            <person name="Mavromatis K."/>
            <person name="Ivanova N."/>
            <person name="Ovchinnikova G."/>
            <person name="Teshima H."/>
            <person name="Detter J.C."/>
            <person name="Tapia R."/>
            <person name="Han C."/>
            <person name="Land M."/>
            <person name="Hauser L."/>
            <person name="Markowitz V."/>
            <person name="Cheng J.-F."/>
            <person name="Hugenholtz P."/>
            <person name="Woyke T."/>
            <person name="Wu D."/>
            <person name="Gronow S."/>
            <person name="Wellnitz S."/>
            <person name="Brambilla E."/>
            <person name="Klenk H.-P."/>
            <person name="Eisen J.A."/>
        </authorList>
    </citation>
    <scope>NUCLEOTIDE SEQUENCE [LARGE SCALE GENOMIC DNA]</scope>
    <source>
        <strain evidence="2">ATCC 33096 / DSM 2489 / 6091</strain>
    </source>
</reference>
<organism evidence="1 2">
    <name type="scientific">Treponema succinifaciens (strain ATCC 33096 / DSM 2489 / 6091)</name>
    <dbReference type="NCBI Taxonomy" id="869209"/>
    <lineage>
        <taxon>Bacteria</taxon>
        <taxon>Pseudomonadati</taxon>
        <taxon>Spirochaetota</taxon>
        <taxon>Spirochaetia</taxon>
        <taxon>Spirochaetales</taxon>
        <taxon>Treponemataceae</taxon>
        <taxon>Treponema</taxon>
    </lineage>
</organism>
<name>F2NVE5_TRES6</name>
<proteinExistence type="predicted"/>
<dbReference type="AlphaFoldDB" id="F2NVE5"/>
<evidence type="ECO:0000313" key="2">
    <source>
        <dbReference type="Proteomes" id="UP000006852"/>
    </source>
</evidence>
<accession>F2NVE5</accession>
<keyword evidence="2" id="KW-1185">Reference proteome</keyword>
<protein>
    <submittedName>
        <fullName evidence="1">Uncharacterized protein</fullName>
    </submittedName>
</protein>
<gene>
    <name evidence="1" type="ordered locus">Tresu_0717</name>
</gene>
<dbReference type="EMBL" id="CP002631">
    <property type="protein sequence ID" value="AEB13655.1"/>
    <property type="molecule type" value="Genomic_DNA"/>
</dbReference>
<evidence type="ECO:0000313" key="1">
    <source>
        <dbReference type="EMBL" id="AEB13655.1"/>
    </source>
</evidence>
<dbReference type="Proteomes" id="UP000006852">
    <property type="component" value="Chromosome"/>
</dbReference>
<dbReference type="HOGENOM" id="CLU_1057441_0_0_12"/>
<reference evidence="1 2" key="1">
    <citation type="journal article" date="2011" name="Stand. Genomic Sci.">
        <title>Complete genome sequence of Treponema succinifaciens type strain (6091).</title>
        <authorList>
            <person name="Han C."/>
            <person name="Gronow S."/>
            <person name="Teshima H."/>
            <person name="Lapidus A."/>
            <person name="Nolan M."/>
            <person name="Lucas S."/>
            <person name="Hammon N."/>
            <person name="Deshpande S."/>
            <person name="Cheng J.F."/>
            <person name="Zeytun A."/>
            <person name="Tapia R."/>
            <person name="Goodwin L."/>
            <person name="Pitluck S."/>
            <person name="Liolios K."/>
            <person name="Pagani I."/>
            <person name="Ivanova N."/>
            <person name="Mavromatis K."/>
            <person name="Mikhailova N."/>
            <person name="Huntemann M."/>
            <person name="Pati A."/>
            <person name="Chen A."/>
            <person name="Palaniappan K."/>
            <person name="Land M."/>
            <person name="Hauser L."/>
            <person name="Brambilla E.M."/>
            <person name="Rohde M."/>
            <person name="Goker M."/>
            <person name="Woyke T."/>
            <person name="Bristow J."/>
            <person name="Eisen J.A."/>
            <person name="Markowitz V."/>
            <person name="Hugenholtz P."/>
            <person name="Kyrpides N.C."/>
            <person name="Klenk H.P."/>
            <person name="Detter J.C."/>
        </authorList>
    </citation>
    <scope>NUCLEOTIDE SEQUENCE [LARGE SCALE GENOMIC DNA]</scope>
    <source>
        <strain evidence="2">ATCC 33096 / DSM 2489 / 6091</strain>
    </source>
</reference>
<dbReference type="KEGG" id="tsu:Tresu_0717"/>
<sequence length="251" mass="29927">MFSFISCKKNKENKTFISPEPKTDNSPKNEMINIDELIEKFDLKNQEVKEYFKPFYDALKKIDNENPTPENQIRLFYETIKVLDKEYNYNILDFNYEPSYELTEIFHKIFSEDEIWQNIISNLQTKASQQPDRFLDTGKTIKIKDISIVSSDDIECTCQVQTEAEHWFYADWGLESAKNNYFKYYDDICIDEKDLKRYEQKAIEEYEKIGEGKYGGNVIKTKENHIFHLIKKDGIFKIKDFVFNITSISDY</sequence>